<reference evidence="3 4" key="2">
    <citation type="submission" date="2018-11" db="EMBL/GenBank/DDBJ databases">
        <authorList>
            <consortium name="Pathogen Informatics"/>
        </authorList>
    </citation>
    <scope>NUCLEOTIDE SEQUENCE [LARGE SCALE GENOMIC DNA]</scope>
</reference>
<keyword evidence="4" id="KW-1185">Reference proteome</keyword>
<dbReference type="PROSITE" id="PS50812">
    <property type="entry name" value="PWWP"/>
    <property type="match status" value="1"/>
</dbReference>
<proteinExistence type="predicted"/>
<evidence type="ECO:0000313" key="5">
    <source>
        <dbReference type="WBParaSite" id="TCLT_0000891001-mRNA-1"/>
    </source>
</evidence>
<dbReference type="OMA" id="HRWRCVD"/>
<accession>A0A0N5D774</accession>
<feature type="region of interest" description="Disordered" evidence="1">
    <location>
        <begin position="124"/>
        <end position="148"/>
    </location>
</feature>
<dbReference type="CDD" id="cd05834">
    <property type="entry name" value="PWWP_HRP"/>
    <property type="match status" value="1"/>
</dbReference>
<dbReference type="Proteomes" id="UP000276776">
    <property type="component" value="Unassembled WGS sequence"/>
</dbReference>
<dbReference type="SUPFAM" id="SSF63748">
    <property type="entry name" value="Tudor/PWWP/MBT"/>
    <property type="match status" value="1"/>
</dbReference>
<sequence length="695" mass="78542">MSVKMNDDCLEYGSIVWAKMKGYPAWPAMVMYPSEKMEGVPAGRYSVVFLGTRETAIMKRSDLYDYNKYRSEYEVQRKIKGFNEALIEARQAVDGLPLESKNLTTPDNCSSTVVDKSAFISFDTTDPKSSDKKRCRRKSNLSDSSENMLENCLPAPASFMSNEKLSPSLSPVKNNVETNNRWKRNENLSPISETKKSNSLSHSFDIDLGNDPMLPILNDGAFNFLLDGIGLDFDEIAKPLMKSEAKCSKSLGNGYKSEKLHKRHNSSSSSGRSRLLSSMSDGLDDFFGSSSLLSPSDPLSSLSFNDILGVCDDNFTVDSEDRDLSCFDQKNSQMTCLYCGWECQLYGLKWRCSNMECSKWNGIHEPVFSEKEDPESLEVAADVPSNVGLHDSTFDTIHNPLFSNNGSECYTPFLNIFSQTPQSSVKKEDEPDQIQRYSQCTSDKNFDMPSAETFFAVLNQAGSDPNTGNSTFRRTRNGRPKFYKVERTPSVSEDGCRHCFHCNGQVRPQMCGGSRHRWRCVDKKCRKWYGWVRSHEEIPKDLGKKGRWKDLIKIRRKSPSTISSKKTAKKNRKLSGTNQSRSTATRTLRSCVERRARWWCSEKRELRLSPERELRSDPLDLAAVCITLSKSLNSVANTKCDEMGTVDGSLDLLMDMLFSSFAPLLVLTKKIPSILDEEMEKKIWEACVTHTPKFA</sequence>
<dbReference type="SMART" id="SM00293">
    <property type="entry name" value="PWWP"/>
    <property type="match status" value="1"/>
</dbReference>
<dbReference type="EMBL" id="UYYF01004699">
    <property type="protein sequence ID" value="VDN06488.1"/>
    <property type="molecule type" value="Genomic_DNA"/>
</dbReference>
<dbReference type="Pfam" id="PF00855">
    <property type="entry name" value="PWWP"/>
    <property type="match status" value="1"/>
</dbReference>
<dbReference type="InterPro" id="IPR000313">
    <property type="entry name" value="PWWP_dom"/>
</dbReference>
<protein>
    <submittedName>
        <fullName evidence="5">PWWP domain-containing protein</fullName>
    </submittedName>
</protein>
<dbReference type="AlphaFoldDB" id="A0A0N5D774"/>
<feature type="compositionally biased region" description="Polar residues" evidence="1">
    <location>
        <begin position="574"/>
        <end position="585"/>
    </location>
</feature>
<reference evidence="5" key="1">
    <citation type="submission" date="2017-02" db="UniProtKB">
        <authorList>
            <consortium name="WormBaseParasite"/>
        </authorList>
    </citation>
    <scope>IDENTIFICATION</scope>
</reference>
<gene>
    <name evidence="3" type="ORF">TCLT_LOCUS8899</name>
</gene>
<dbReference type="Gene3D" id="2.30.30.140">
    <property type="match status" value="1"/>
</dbReference>
<dbReference type="PANTHER" id="PTHR12550:SF70">
    <property type="entry name" value="JIL-1 ANCHORING AND STABILIZING PROTEIN, ISOFORM A"/>
    <property type="match status" value="1"/>
</dbReference>
<evidence type="ECO:0000313" key="3">
    <source>
        <dbReference type="EMBL" id="VDN06488.1"/>
    </source>
</evidence>
<feature type="region of interest" description="Disordered" evidence="1">
    <location>
        <begin position="558"/>
        <end position="585"/>
    </location>
</feature>
<dbReference type="PANTHER" id="PTHR12550">
    <property type="entry name" value="HEPATOMA-DERIVED GROWTH FACTOR-RELATED"/>
    <property type="match status" value="1"/>
</dbReference>
<organism evidence="5">
    <name type="scientific">Thelazia callipaeda</name>
    <name type="common">Oriental eyeworm</name>
    <name type="synonym">Parasitic nematode</name>
    <dbReference type="NCBI Taxonomy" id="103827"/>
    <lineage>
        <taxon>Eukaryota</taxon>
        <taxon>Metazoa</taxon>
        <taxon>Ecdysozoa</taxon>
        <taxon>Nematoda</taxon>
        <taxon>Chromadorea</taxon>
        <taxon>Rhabditida</taxon>
        <taxon>Spirurina</taxon>
        <taxon>Spiruromorpha</taxon>
        <taxon>Thelazioidea</taxon>
        <taxon>Thelaziidae</taxon>
        <taxon>Thelazia</taxon>
    </lineage>
</organism>
<name>A0A0N5D774_THECL</name>
<evidence type="ECO:0000313" key="4">
    <source>
        <dbReference type="Proteomes" id="UP000276776"/>
    </source>
</evidence>
<dbReference type="STRING" id="103827.A0A0N5D774"/>
<feature type="domain" description="PWWP" evidence="2">
    <location>
        <begin position="12"/>
        <end position="69"/>
    </location>
</feature>
<dbReference type="OrthoDB" id="62853at2759"/>
<dbReference type="WBParaSite" id="TCLT_0000891001-mRNA-1">
    <property type="protein sequence ID" value="TCLT_0000891001-mRNA-1"/>
    <property type="gene ID" value="TCLT_0000891001"/>
</dbReference>
<evidence type="ECO:0000259" key="2">
    <source>
        <dbReference type="PROSITE" id="PS50812"/>
    </source>
</evidence>
<evidence type="ECO:0000256" key="1">
    <source>
        <dbReference type="SAM" id="MobiDB-lite"/>
    </source>
</evidence>